<dbReference type="GO" id="GO:0006508">
    <property type="term" value="P:proteolysis"/>
    <property type="evidence" value="ECO:0007669"/>
    <property type="project" value="UniProtKB-KW"/>
</dbReference>
<keyword evidence="3" id="KW-0378">Hydrolase</keyword>
<dbReference type="GO" id="GO:0008234">
    <property type="term" value="F:cysteine-type peptidase activity"/>
    <property type="evidence" value="ECO:0007669"/>
    <property type="project" value="UniProtKB-KW"/>
</dbReference>
<dbReference type="InterPro" id="IPR051202">
    <property type="entry name" value="Peptidase_C40"/>
</dbReference>
<dbReference type="Pfam" id="PF00877">
    <property type="entry name" value="NLPC_P60"/>
    <property type="match status" value="1"/>
</dbReference>
<gene>
    <name evidence="6" type="ORF">A3A16_00665</name>
</gene>
<dbReference type="PANTHER" id="PTHR47053">
    <property type="entry name" value="MUREIN DD-ENDOPEPTIDASE MEPH-RELATED"/>
    <property type="match status" value="1"/>
</dbReference>
<evidence type="ECO:0000256" key="3">
    <source>
        <dbReference type="ARBA" id="ARBA00022801"/>
    </source>
</evidence>
<evidence type="ECO:0000313" key="7">
    <source>
        <dbReference type="Proteomes" id="UP000177942"/>
    </source>
</evidence>
<comment type="caution">
    <text evidence="6">The sequence shown here is derived from an EMBL/GenBank/DDBJ whole genome shotgun (WGS) entry which is preliminary data.</text>
</comment>
<organism evidence="6 7">
    <name type="scientific">Candidatus Harrisonbacteria bacterium RIFCSPLOWO2_01_FULL_44_18</name>
    <dbReference type="NCBI Taxonomy" id="1798407"/>
    <lineage>
        <taxon>Bacteria</taxon>
        <taxon>Candidatus Harrisoniibacteriota</taxon>
    </lineage>
</organism>
<keyword evidence="2" id="KW-0645">Protease</keyword>
<evidence type="ECO:0000259" key="5">
    <source>
        <dbReference type="PROSITE" id="PS51935"/>
    </source>
</evidence>
<evidence type="ECO:0000256" key="2">
    <source>
        <dbReference type="ARBA" id="ARBA00022670"/>
    </source>
</evidence>
<dbReference type="Gene3D" id="3.90.1720.10">
    <property type="entry name" value="endopeptidase domain like (from Nostoc punctiforme)"/>
    <property type="match status" value="1"/>
</dbReference>
<accession>A0A1G1ZN51</accession>
<evidence type="ECO:0000256" key="1">
    <source>
        <dbReference type="ARBA" id="ARBA00007074"/>
    </source>
</evidence>
<protein>
    <recommendedName>
        <fullName evidence="5">NlpC/P60 domain-containing protein</fullName>
    </recommendedName>
</protein>
<sequence length="144" mass="16326">MTPSEKPKRNIQKKIILESVKLLGRPYKYGAKNEDTPNYFDCSLFVKYIFGKFGINLARSSNLQALCGKEVAVGNPELWEIGDLLFFKGHRPRTVILDNRELLIGHVAIYIGNRHMTHCSSKRGVEIKPVPGTKHPVVLVKRII</sequence>
<dbReference type="Proteomes" id="UP000177942">
    <property type="component" value="Unassembled WGS sequence"/>
</dbReference>
<dbReference type="InterPro" id="IPR038765">
    <property type="entry name" value="Papain-like_cys_pep_sf"/>
</dbReference>
<proteinExistence type="inferred from homology"/>
<dbReference type="AlphaFoldDB" id="A0A1G1ZN51"/>
<dbReference type="InterPro" id="IPR000064">
    <property type="entry name" value="NLP_P60_dom"/>
</dbReference>
<feature type="domain" description="NlpC/P60" evidence="5">
    <location>
        <begin position="9"/>
        <end position="144"/>
    </location>
</feature>
<dbReference type="STRING" id="1798407.A3A16_00665"/>
<evidence type="ECO:0000313" key="6">
    <source>
        <dbReference type="EMBL" id="OGY65190.1"/>
    </source>
</evidence>
<evidence type="ECO:0000256" key="4">
    <source>
        <dbReference type="ARBA" id="ARBA00022807"/>
    </source>
</evidence>
<dbReference type="PROSITE" id="PS51935">
    <property type="entry name" value="NLPC_P60"/>
    <property type="match status" value="1"/>
</dbReference>
<comment type="similarity">
    <text evidence="1">Belongs to the peptidase C40 family.</text>
</comment>
<keyword evidence="4" id="KW-0788">Thiol protease</keyword>
<dbReference type="EMBL" id="MHJJ01000014">
    <property type="protein sequence ID" value="OGY65190.1"/>
    <property type="molecule type" value="Genomic_DNA"/>
</dbReference>
<dbReference type="PANTHER" id="PTHR47053:SF1">
    <property type="entry name" value="MUREIN DD-ENDOPEPTIDASE MEPH-RELATED"/>
    <property type="match status" value="1"/>
</dbReference>
<dbReference type="SUPFAM" id="SSF54001">
    <property type="entry name" value="Cysteine proteinases"/>
    <property type="match status" value="1"/>
</dbReference>
<name>A0A1G1ZN51_9BACT</name>
<reference evidence="6 7" key="1">
    <citation type="journal article" date="2016" name="Nat. Commun.">
        <title>Thousands of microbial genomes shed light on interconnected biogeochemical processes in an aquifer system.</title>
        <authorList>
            <person name="Anantharaman K."/>
            <person name="Brown C.T."/>
            <person name="Hug L.A."/>
            <person name="Sharon I."/>
            <person name="Castelle C.J."/>
            <person name="Probst A.J."/>
            <person name="Thomas B.C."/>
            <person name="Singh A."/>
            <person name="Wilkins M.J."/>
            <person name="Karaoz U."/>
            <person name="Brodie E.L."/>
            <person name="Williams K.H."/>
            <person name="Hubbard S.S."/>
            <person name="Banfield J.F."/>
        </authorList>
    </citation>
    <scope>NUCLEOTIDE SEQUENCE [LARGE SCALE GENOMIC DNA]</scope>
</reference>